<keyword evidence="1" id="KW-0472">Membrane</keyword>
<evidence type="ECO:0000313" key="4">
    <source>
        <dbReference type="Proteomes" id="UP000474757"/>
    </source>
</evidence>
<dbReference type="EMBL" id="JAAGAB010000003">
    <property type="protein sequence ID" value="NDV02321.1"/>
    <property type="molecule type" value="Genomic_DNA"/>
</dbReference>
<gene>
    <name evidence="3" type="ORF">GZA08_15225</name>
</gene>
<dbReference type="AlphaFoldDB" id="A0A6B2JL93"/>
<keyword evidence="1" id="KW-0812">Transmembrane</keyword>
<keyword evidence="1" id="KW-1133">Transmembrane helix</keyword>
<feature type="signal peptide" evidence="2">
    <location>
        <begin position="1"/>
        <end position="22"/>
    </location>
</feature>
<feature type="transmembrane region" description="Helical" evidence="1">
    <location>
        <begin position="38"/>
        <end position="57"/>
    </location>
</feature>
<reference evidence="3 4" key="1">
    <citation type="submission" date="2020-02" db="EMBL/GenBank/DDBJ databases">
        <title>Pseudoroseicyclus tamarix, sp. nov., isolated from offshore sediment of a Tamarix chinensis forest.</title>
        <authorList>
            <person name="Gai Y."/>
        </authorList>
    </citation>
    <scope>NUCLEOTIDE SEQUENCE [LARGE SCALE GENOMIC DNA]</scope>
    <source>
        <strain evidence="3 4">CLL3-39</strain>
    </source>
</reference>
<evidence type="ECO:0000256" key="1">
    <source>
        <dbReference type="SAM" id="Phobius"/>
    </source>
</evidence>
<protein>
    <submittedName>
        <fullName evidence="3">Uncharacterized protein</fullName>
    </submittedName>
</protein>
<evidence type="ECO:0000313" key="3">
    <source>
        <dbReference type="EMBL" id="NDV02321.1"/>
    </source>
</evidence>
<dbReference type="RefSeq" id="WP_163895139.1">
    <property type="nucleotide sequence ID" value="NZ_JAAGAB010000003.1"/>
</dbReference>
<feature type="chain" id="PRO_5025686090" evidence="2">
    <location>
        <begin position="23"/>
        <end position="103"/>
    </location>
</feature>
<evidence type="ECO:0000256" key="2">
    <source>
        <dbReference type="SAM" id="SignalP"/>
    </source>
</evidence>
<name>A0A6B2JL93_9RHOB</name>
<dbReference type="Proteomes" id="UP000474757">
    <property type="component" value="Unassembled WGS sequence"/>
</dbReference>
<keyword evidence="2" id="KW-0732">Signal</keyword>
<keyword evidence="4" id="KW-1185">Reference proteome</keyword>
<organism evidence="3 4">
    <name type="scientific">Pseudoroseicyclus tamaricis</name>
    <dbReference type="NCBI Taxonomy" id="2705421"/>
    <lineage>
        <taxon>Bacteria</taxon>
        <taxon>Pseudomonadati</taxon>
        <taxon>Pseudomonadota</taxon>
        <taxon>Alphaproteobacteria</taxon>
        <taxon>Rhodobacterales</taxon>
        <taxon>Paracoccaceae</taxon>
        <taxon>Pseudoroseicyclus</taxon>
    </lineage>
</organism>
<comment type="caution">
    <text evidence="3">The sequence shown here is derived from an EMBL/GenBank/DDBJ whole genome shotgun (WGS) entry which is preliminary data.</text>
</comment>
<proteinExistence type="predicted"/>
<sequence>MIRLRCWLCVVAGLALALAAHQIEPTTWAMSGDVTLQGRVLSLAALTLVLAGGIPLFQRGLWRLMDGARSAVLMEKWQRRCDGRAGPLLTRLYGIDRNGQIAP</sequence>
<accession>A0A6B2JL93</accession>